<evidence type="ECO:0000256" key="1">
    <source>
        <dbReference type="SAM" id="Phobius"/>
    </source>
</evidence>
<keyword evidence="1" id="KW-0812">Transmembrane</keyword>
<dbReference type="Proteomes" id="UP000046392">
    <property type="component" value="Unplaced"/>
</dbReference>
<keyword evidence="2" id="KW-1185">Reference proteome</keyword>
<keyword evidence="1" id="KW-0472">Membrane</keyword>
<evidence type="ECO:0000313" key="2">
    <source>
        <dbReference type="Proteomes" id="UP000046392"/>
    </source>
</evidence>
<keyword evidence="1" id="KW-1133">Transmembrane helix</keyword>
<feature type="transmembrane region" description="Helical" evidence="1">
    <location>
        <begin position="23"/>
        <end position="44"/>
    </location>
</feature>
<evidence type="ECO:0000313" key="3">
    <source>
        <dbReference type="WBParaSite" id="SPAL_0000210800.1"/>
    </source>
</evidence>
<sequence length="76" mass="8784">MPRVSAACMDENIDVYFWKRLSIIGFVMMVVFIIAFLGVLYLLYRELTVKKRSIKHVGDLESLLPCSNQVVALYRV</sequence>
<proteinExistence type="predicted"/>
<name>A0A0N5B7T3_STREA</name>
<organism evidence="2 3">
    <name type="scientific">Strongyloides papillosus</name>
    <name type="common">Intestinal threadworm</name>
    <dbReference type="NCBI Taxonomy" id="174720"/>
    <lineage>
        <taxon>Eukaryota</taxon>
        <taxon>Metazoa</taxon>
        <taxon>Ecdysozoa</taxon>
        <taxon>Nematoda</taxon>
        <taxon>Chromadorea</taxon>
        <taxon>Rhabditida</taxon>
        <taxon>Tylenchina</taxon>
        <taxon>Panagrolaimomorpha</taxon>
        <taxon>Strongyloidoidea</taxon>
        <taxon>Strongyloididae</taxon>
        <taxon>Strongyloides</taxon>
    </lineage>
</organism>
<dbReference type="AlphaFoldDB" id="A0A0N5B7T3"/>
<protein>
    <submittedName>
        <fullName evidence="3">Uncharacterized protein</fullName>
    </submittedName>
</protein>
<accession>A0A0N5B7T3</accession>
<dbReference type="WBParaSite" id="SPAL_0000210800.1">
    <property type="protein sequence ID" value="SPAL_0000210800.1"/>
    <property type="gene ID" value="SPAL_0000210800"/>
</dbReference>
<reference evidence="3" key="1">
    <citation type="submission" date="2017-02" db="UniProtKB">
        <authorList>
            <consortium name="WormBaseParasite"/>
        </authorList>
    </citation>
    <scope>IDENTIFICATION</scope>
</reference>